<dbReference type="PANTHER" id="PTHR24148:SF64">
    <property type="entry name" value="HETEROKARYON INCOMPATIBILITY DOMAIN-CONTAINING PROTEIN"/>
    <property type="match status" value="1"/>
</dbReference>
<comment type="caution">
    <text evidence="2">The sequence shown here is derived from an EMBL/GenBank/DDBJ whole genome shotgun (WGS) entry which is preliminary data.</text>
</comment>
<organism evidence="2 3">
    <name type="scientific">Cladobotryum mycophilum</name>
    <dbReference type="NCBI Taxonomy" id="491253"/>
    <lineage>
        <taxon>Eukaryota</taxon>
        <taxon>Fungi</taxon>
        <taxon>Dikarya</taxon>
        <taxon>Ascomycota</taxon>
        <taxon>Pezizomycotina</taxon>
        <taxon>Sordariomycetes</taxon>
        <taxon>Hypocreomycetidae</taxon>
        <taxon>Hypocreales</taxon>
        <taxon>Hypocreaceae</taxon>
        <taxon>Cladobotryum</taxon>
    </lineage>
</organism>
<evidence type="ECO:0000259" key="1">
    <source>
        <dbReference type="Pfam" id="PF06985"/>
    </source>
</evidence>
<keyword evidence="3" id="KW-1185">Reference proteome</keyword>
<dbReference type="EMBL" id="JAVFKD010000002">
    <property type="protein sequence ID" value="KAK5996368.1"/>
    <property type="molecule type" value="Genomic_DNA"/>
</dbReference>
<dbReference type="InterPro" id="IPR052895">
    <property type="entry name" value="HetReg/Transcr_Mod"/>
</dbReference>
<gene>
    <name evidence="2" type="ORF">PT974_01702</name>
</gene>
<dbReference type="InterPro" id="IPR010730">
    <property type="entry name" value="HET"/>
</dbReference>
<protein>
    <recommendedName>
        <fullName evidence="1">Heterokaryon incompatibility domain-containing protein</fullName>
    </recommendedName>
</protein>
<name>A0ABR0SW34_9HYPO</name>
<evidence type="ECO:0000313" key="2">
    <source>
        <dbReference type="EMBL" id="KAK5996368.1"/>
    </source>
</evidence>
<dbReference type="Proteomes" id="UP001338125">
    <property type="component" value="Unassembled WGS sequence"/>
</dbReference>
<feature type="domain" description="Heterokaryon incompatibility" evidence="1">
    <location>
        <begin position="30"/>
        <end position="171"/>
    </location>
</feature>
<reference evidence="2 3" key="1">
    <citation type="submission" date="2024-01" db="EMBL/GenBank/DDBJ databases">
        <title>Complete genome of Cladobotryum mycophilum ATHUM6906.</title>
        <authorList>
            <person name="Christinaki A.C."/>
            <person name="Myridakis A.I."/>
            <person name="Kouvelis V.N."/>
        </authorList>
    </citation>
    <scope>NUCLEOTIDE SEQUENCE [LARGE SCALE GENOMIC DNA]</scope>
    <source>
        <strain evidence="2 3">ATHUM6906</strain>
    </source>
</reference>
<dbReference type="PANTHER" id="PTHR24148">
    <property type="entry name" value="ANKYRIN REPEAT DOMAIN-CONTAINING PROTEIN 39 HOMOLOG-RELATED"/>
    <property type="match status" value="1"/>
</dbReference>
<proteinExistence type="predicted"/>
<sequence>MEIYIARICERTDGTMFAERKKSITTEARYVVISHVWGNPSTIQSVHIDGIGPVMLSPEKQNLLSILRRDDICGTRWFWLDLFCINQKDDSPISILDQLMAVPSIYKSAKTVIVLIESPICKHWLSQASYAAWEGIIDTEVFEEEEAHHARKCPHLPFMDSWFDRLWTRQEGLYAMKLKVKILNPVPCLRLSTSVTAMDRWIRQGEAAQERVMDLIADKLAYHNIKADARMTFKFYIGLLYSLRIKVSDYGGIIGPQSDYSPIRQS</sequence>
<dbReference type="Pfam" id="PF06985">
    <property type="entry name" value="HET"/>
    <property type="match status" value="1"/>
</dbReference>
<evidence type="ECO:0000313" key="3">
    <source>
        <dbReference type="Proteomes" id="UP001338125"/>
    </source>
</evidence>
<accession>A0ABR0SW34</accession>